<protein>
    <submittedName>
        <fullName evidence="9">Iron complex transport system permease protein</fullName>
    </submittedName>
</protein>
<evidence type="ECO:0000256" key="5">
    <source>
        <dbReference type="ARBA" id="ARBA00022692"/>
    </source>
</evidence>
<dbReference type="AlphaFoldDB" id="A0AAE3ZF08"/>
<dbReference type="RefSeq" id="WP_310274395.1">
    <property type="nucleotide sequence ID" value="NZ_JAVDXW010000001.1"/>
</dbReference>
<dbReference type="EMBL" id="JAVDXW010000001">
    <property type="protein sequence ID" value="MDR7302670.1"/>
    <property type="molecule type" value="Genomic_DNA"/>
</dbReference>
<keyword evidence="7 8" id="KW-0472">Membrane</keyword>
<comment type="similarity">
    <text evidence="2">Belongs to the binding-protein-dependent transport system permease family. FecCD subfamily.</text>
</comment>
<gene>
    <name evidence="9" type="ORF">JOF55_002851</name>
</gene>
<dbReference type="GO" id="GO:0022857">
    <property type="term" value="F:transmembrane transporter activity"/>
    <property type="evidence" value="ECO:0007669"/>
    <property type="project" value="InterPro"/>
</dbReference>
<keyword evidence="4" id="KW-1003">Cell membrane</keyword>
<feature type="transmembrane region" description="Helical" evidence="8">
    <location>
        <begin position="108"/>
        <end position="126"/>
    </location>
</feature>
<evidence type="ECO:0000256" key="7">
    <source>
        <dbReference type="ARBA" id="ARBA00023136"/>
    </source>
</evidence>
<evidence type="ECO:0000256" key="6">
    <source>
        <dbReference type="ARBA" id="ARBA00022989"/>
    </source>
</evidence>
<comment type="subcellular location">
    <subcellularLocation>
        <location evidence="1">Cell membrane</location>
        <topology evidence="1">Multi-pass membrane protein</topology>
    </subcellularLocation>
</comment>
<feature type="transmembrane region" description="Helical" evidence="8">
    <location>
        <begin position="250"/>
        <end position="277"/>
    </location>
</feature>
<feature type="transmembrane region" description="Helical" evidence="8">
    <location>
        <begin position="319"/>
        <end position="338"/>
    </location>
</feature>
<dbReference type="Pfam" id="PF01032">
    <property type="entry name" value="FecCD"/>
    <property type="match status" value="1"/>
</dbReference>
<proteinExistence type="inferred from homology"/>
<evidence type="ECO:0000313" key="9">
    <source>
        <dbReference type="EMBL" id="MDR7302670.1"/>
    </source>
</evidence>
<name>A0AAE3ZF08_9ACTN</name>
<evidence type="ECO:0000256" key="2">
    <source>
        <dbReference type="ARBA" id="ARBA00007935"/>
    </source>
</evidence>
<dbReference type="InterPro" id="IPR037294">
    <property type="entry name" value="ABC_BtuC-like"/>
</dbReference>
<organism evidence="9 10">
    <name type="scientific">Haloactinomyces albus</name>
    <dbReference type="NCBI Taxonomy" id="1352928"/>
    <lineage>
        <taxon>Bacteria</taxon>
        <taxon>Bacillati</taxon>
        <taxon>Actinomycetota</taxon>
        <taxon>Actinomycetes</taxon>
        <taxon>Actinopolysporales</taxon>
        <taxon>Actinopolysporaceae</taxon>
        <taxon>Haloactinomyces</taxon>
    </lineage>
</organism>
<dbReference type="PANTHER" id="PTHR30472">
    <property type="entry name" value="FERRIC ENTEROBACTIN TRANSPORT SYSTEM PERMEASE PROTEIN"/>
    <property type="match status" value="1"/>
</dbReference>
<evidence type="ECO:0000313" key="10">
    <source>
        <dbReference type="Proteomes" id="UP001180845"/>
    </source>
</evidence>
<keyword evidence="5 8" id="KW-0812">Transmembrane</keyword>
<feature type="transmembrane region" description="Helical" evidence="8">
    <location>
        <begin position="203"/>
        <end position="224"/>
    </location>
</feature>
<sequence length="346" mass="35095">MYTPGSRTVRVGTLLAVPVRRRSLVQGLAVAVAIVAVGVATLTLGELGIAPERLPAALIDVPSGSEGFVLKRLRGPRFVVAVATGAALGISGALFQTVTRNPLGSPDVIGLTAGAGAGAAAAALLWPGAVSVPASATLGAAIATVVVFFSTGRGFSSPSHLIIAGIGVSAMAVAFTQYVVLVQSRDQAAVLHAYLTGSLSARSWENAVTIWSVLAVLLPAAIALGRRLQLIEMGDESADALGGKSERTRAWSIVVAIALSAAAVSVAGPIAFVSLTAPQITKRLSRTPGANVTLSALTGALILVTADLCVQQVPLVEDLPVGVLTVGIGGLYLGYLLVREWKKGTM</sequence>
<dbReference type="Gene3D" id="1.10.3470.10">
    <property type="entry name" value="ABC transporter involved in vitamin B12 uptake, BtuC"/>
    <property type="match status" value="1"/>
</dbReference>
<evidence type="ECO:0000256" key="1">
    <source>
        <dbReference type="ARBA" id="ARBA00004651"/>
    </source>
</evidence>
<evidence type="ECO:0000256" key="4">
    <source>
        <dbReference type="ARBA" id="ARBA00022475"/>
    </source>
</evidence>
<keyword evidence="6 8" id="KW-1133">Transmembrane helix</keyword>
<feature type="transmembrane region" description="Helical" evidence="8">
    <location>
        <begin position="161"/>
        <end position="182"/>
    </location>
</feature>
<keyword evidence="10" id="KW-1185">Reference proteome</keyword>
<reference evidence="9" key="1">
    <citation type="submission" date="2023-07" db="EMBL/GenBank/DDBJ databases">
        <title>Sequencing the genomes of 1000 actinobacteria strains.</title>
        <authorList>
            <person name="Klenk H.-P."/>
        </authorList>
    </citation>
    <scope>NUCLEOTIDE SEQUENCE</scope>
    <source>
        <strain evidence="9">DSM 45977</strain>
    </source>
</reference>
<dbReference type="PANTHER" id="PTHR30472:SF24">
    <property type="entry name" value="FERRIC ENTEROBACTIN TRANSPORT SYSTEM PERMEASE PROTEIN FEPG"/>
    <property type="match status" value="1"/>
</dbReference>
<keyword evidence="3" id="KW-0813">Transport</keyword>
<dbReference type="SUPFAM" id="SSF81345">
    <property type="entry name" value="ABC transporter involved in vitamin B12 uptake, BtuC"/>
    <property type="match status" value="1"/>
</dbReference>
<evidence type="ECO:0000256" key="3">
    <source>
        <dbReference type="ARBA" id="ARBA00022448"/>
    </source>
</evidence>
<dbReference type="InterPro" id="IPR000522">
    <property type="entry name" value="ABC_transptr_permease_BtuC"/>
</dbReference>
<dbReference type="GO" id="GO:0033214">
    <property type="term" value="P:siderophore-iron import into cell"/>
    <property type="evidence" value="ECO:0007669"/>
    <property type="project" value="TreeGrafter"/>
</dbReference>
<feature type="transmembrane region" description="Helical" evidence="8">
    <location>
        <begin position="78"/>
        <end position="96"/>
    </location>
</feature>
<accession>A0AAE3ZF08</accession>
<feature type="transmembrane region" description="Helical" evidence="8">
    <location>
        <begin position="24"/>
        <end position="44"/>
    </location>
</feature>
<dbReference type="GO" id="GO:0005886">
    <property type="term" value="C:plasma membrane"/>
    <property type="evidence" value="ECO:0007669"/>
    <property type="project" value="UniProtKB-SubCell"/>
</dbReference>
<comment type="caution">
    <text evidence="9">The sequence shown here is derived from an EMBL/GenBank/DDBJ whole genome shotgun (WGS) entry which is preliminary data.</text>
</comment>
<dbReference type="CDD" id="cd06550">
    <property type="entry name" value="TM_ABC_iron-siderophores_like"/>
    <property type="match status" value="1"/>
</dbReference>
<dbReference type="Proteomes" id="UP001180845">
    <property type="component" value="Unassembled WGS sequence"/>
</dbReference>
<feature type="transmembrane region" description="Helical" evidence="8">
    <location>
        <begin position="289"/>
        <end position="313"/>
    </location>
</feature>
<evidence type="ECO:0000256" key="8">
    <source>
        <dbReference type="SAM" id="Phobius"/>
    </source>
</evidence>